<dbReference type="Proteomes" id="UP000225277">
    <property type="component" value="Unassembled WGS sequence"/>
</dbReference>
<dbReference type="EMBL" id="FJUY01000007">
    <property type="protein sequence ID" value="CZT19448.1"/>
    <property type="molecule type" value="Genomic_DNA"/>
</dbReference>
<organism evidence="1 2">
    <name type="scientific">Ramularia collo-cygni</name>
    <dbReference type="NCBI Taxonomy" id="112498"/>
    <lineage>
        <taxon>Eukaryota</taxon>
        <taxon>Fungi</taxon>
        <taxon>Dikarya</taxon>
        <taxon>Ascomycota</taxon>
        <taxon>Pezizomycotina</taxon>
        <taxon>Dothideomycetes</taxon>
        <taxon>Dothideomycetidae</taxon>
        <taxon>Mycosphaerellales</taxon>
        <taxon>Mycosphaerellaceae</taxon>
        <taxon>Ramularia</taxon>
    </lineage>
</organism>
<proteinExistence type="predicted"/>
<dbReference type="AlphaFoldDB" id="A0A2D3UVW9"/>
<protein>
    <submittedName>
        <fullName evidence="1">Uncharacterized protein</fullName>
    </submittedName>
</protein>
<accession>A0A2D3UVW9</accession>
<evidence type="ECO:0000313" key="2">
    <source>
        <dbReference type="Proteomes" id="UP000225277"/>
    </source>
</evidence>
<reference evidence="1 2" key="1">
    <citation type="submission" date="2016-03" db="EMBL/GenBank/DDBJ databases">
        <authorList>
            <person name="Ploux O."/>
        </authorList>
    </citation>
    <scope>NUCLEOTIDE SEQUENCE [LARGE SCALE GENOMIC DNA]</scope>
    <source>
        <strain evidence="1 2">URUG2</strain>
    </source>
</reference>
<keyword evidence="2" id="KW-1185">Reference proteome</keyword>
<sequence>MSKEFSLMHFKYAAEQVVSQVTLFKVRMQEAIDLTFDSKAATPSCEKVVKVYKGVGGAISTVVTGMILASCAPAFKDEQRSQISSDAAKGLLLFDELGVVLTEYCLSKAVDITEGAVSLDAAMALLPVAYSLPCDS</sequence>
<gene>
    <name evidence="1" type="ORF">RCC_05299</name>
</gene>
<dbReference type="GeneID" id="35600462"/>
<name>A0A2D3UVW9_9PEZI</name>
<evidence type="ECO:0000313" key="1">
    <source>
        <dbReference type="EMBL" id="CZT19448.1"/>
    </source>
</evidence>
<dbReference type="RefSeq" id="XP_023626338.1">
    <property type="nucleotide sequence ID" value="XM_023770570.1"/>
</dbReference>